<proteinExistence type="predicted"/>
<feature type="coiled-coil region" evidence="1">
    <location>
        <begin position="9"/>
        <end position="77"/>
    </location>
</feature>
<dbReference type="EMBL" id="KU665491">
    <property type="protein sequence ID" value="AMQ66715.1"/>
    <property type="molecule type" value="Genomic_DNA"/>
</dbReference>
<dbReference type="RefSeq" id="YP_009595201.1">
    <property type="nucleotide sequence ID" value="NC_041879.1"/>
</dbReference>
<dbReference type="KEGG" id="vg:40070759"/>
<dbReference type="GeneID" id="40070759"/>
<evidence type="ECO:0000256" key="1">
    <source>
        <dbReference type="SAM" id="Coils"/>
    </source>
</evidence>
<organism evidence="2 3">
    <name type="scientific">Bacillus phage Mgbh1</name>
    <dbReference type="NCBI Taxonomy" id="1796993"/>
    <lineage>
        <taxon>Viruses</taxon>
        <taxon>Duplodnaviria</taxon>
        <taxon>Heunggongvirae</taxon>
        <taxon>Uroviricota</taxon>
        <taxon>Caudoviricetes</taxon>
        <taxon>Magadivirus</taxon>
        <taxon>Magadivirus Mgbh1</taxon>
    </lineage>
</organism>
<evidence type="ECO:0000313" key="3">
    <source>
        <dbReference type="Proteomes" id="UP000224134"/>
    </source>
</evidence>
<accession>A0A142F1Q8</accession>
<evidence type="ECO:0000313" key="2">
    <source>
        <dbReference type="EMBL" id="AMQ66715.1"/>
    </source>
</evidence>
<sequence length="140" mass="16453">MAKLSILGAQRVKALIEILNEKKEEEMKQVRDSLPSMSEVKRLADEKMGISHLSSELELLKGQMEKLSAKLNDAKGVEIRVRIDTNWRHPKYEEYTKVEEEIRRELIDSKLQEVERKYKDKENRLWLCETLEEAKEIVGI</sequence>
<name>A0A142F1Q8_9CAUD</name>
<protein>
    <submittedName>
        <fullName evidence="2">Uncharacterized protein</fullName>
    </submittedName>
</protein>
<keyword evidence="3" id="KW-1185">Reference proteome</keyword>
<dbReference type="Proteomes" id="UP000224134">
    <property type="component" value="Segment"/>
</dbReference>
<reference evidence="2 3" key="1">
    <citation type="submission" date="2016-02" db="EMBL/GenBank/DDBJ databases">
        <title>Isolation and characterization of bacteriophages from East Africa Rift Valley soda lakes.</title>
        <authorList>
            <person name="van Zyl L.J."/>
            <person name="Nemavhulani S."/>
            <person name="Cowan D.A."/>
            <person name="Trindade M.I."/>
        </authorList>
    </citation>
    <scope>NUCLEOTIDE SEQUENCE [LARGE SCALE GENOMIC DNA]</scope>
</reference>
<keyword evidence="1" id="KW-0175">Coiled coil</keyword>